<dbReference type="GO" id="GO:0000166">
    <property type="term" value="F:nucleotide binding"/>
    <property type="evidence" value="ECO:0007669"/>
    <property type="project" value="UniProtKB-KW"/>
</dbReference>
<dbReference type="CDD" id="cd07409">
    <property type="entry name" value="MPP_CD73_N"/>
    <property type="match status" value="1"/>
</dbReference>
<dbReference type="GO" id="GO:0005886">
    <property type="term" value="C:plasma membrane"/>
    <property type="evidence" value="ECO:0007669"/>
    <property type="project" value="TreeGrafter"/>
</dbReference>
<dbReference type="SUPFAM" id="SSF56300">
    <property type="entry name" value="Metallo-dependent phosphatases"/>
    <property type="match status" value="1"/>
</dbReference>
<protein>
    <recommendedName>
        <fullName evidence="3">5'-nucleotidase</fullName>
        <ecNumber evidence="3">3.1.3.5</ecNumber>
    </recommendedName>
</protein>
<dbReference type="GO" id="GO:0008253">
    <property type="term" value="F:5'-nucleotidase activity"/>
    <property type="evidence" value="ECO:0007669"/>
    <property type="project" value="UniProtKB-EC"/>
</dbReference>
<gene>
    <name evidence="10" type="primary">Nt5e_1</name>
    <name evidence="10" type="ORF">FJT64_024530</name>
</gene>
<dbReference type="GO" id="GO:0046872">
    <property type="term" value="F:metal ion binding"/>
    <property type="evidence" value="ECO:0007669"/>
    <property type="project" value="UniProtKB-KW"/>
</dbReference>
<dbReference type="PANTHER" id="PTHR11575">
    <property type="entry name" value="5'-NUCLEOTIDASE-RELATED"/>
    <property type="match status" value="1"/>
</dbReference>
<comment type="caution">
    <text evidence="10">The sequence shown here is derived from an EMBL/GenBank/DDBJ whole genome shotgun (WGS) entry which is preliminary data.</text>
</comment>
<dbReference type="Proteomes" id="UP000440578">
    <property type="component" value="Unassembled WGS sequence"/>
</dbReference>
<keyword evidence="4" id="KW-0479">Metal-binding</keyword>
<dbReference type="FunFam" id="3.90.780.10:FF:000001">
    <property type="entry name" value="NT5E isoform 3"/>
    <property type="match status" value="1"/>
</dbReference>
<dbReference type="InterPro" id="IPR008334">
    <property type="entry name" value="5'-Nucleotdase_C"/>
</dbReference>
<proteinExistence type="inferred from homology"/>
<evidence type="ECO:0000256" key="7">
    <source>
        <dbReference type="ARBA" id="ARBA00022801"/>
    </source>
</evidence>
<evidence type="ECO:0000256" key="4">
    <source>
        <dbReference type="ARBA" id="ARBA00022723"/>
    </source>
</evidence>
<dbReference type="FunFam" id="3.60.21.10:FF:000020">
    <property type="entry name" value="NT5E isoform 4"/>
    <property type="match status" value="1"/>
</dbReference>
<evidence type="ECO:0000256" key="5">
    <source>
        <dbReference type="ARBA" id="ARBA00022729"/>
    </source>
</evidence>
<keyword evidence="6" id="KW-0547">Nucleotide-binding</keyword>
<dbReference type="Pfam" id="PF02872">
    <property type="entry name" value="5_nucleotid_C"/>
    <property type="match status" value="1"/>
</dbReference>
<reference evidence="10 11" key="1">
    <citation type="submission" date="2019-07" db="EMBL/GenBank/DDBJ databases">
        <title>Draft genome assembly of a fouling barnacle, Amphibalanus amphitrite (Darwin, 1854): The first reference genome for Thecostraca.</title>
        <authorList>
            <person name="Kim W."/>
        </authorList>
    </citation>
    <scope>NUCLEOTIDE SEQUENCE [LARGE SCALE GENOMIC DNA]</scope>
    <source>
        <strain evidence="10">SNU_AA5</strain>
        <tissue evidence="10">Soma without cirri and trophi</tissue>
    </source>
</reference>
<dbReference type="InterPro" id="IPR006179">
    <property type="entry name" value="5_nucleotidase/apyrase"/>
</dbReference>
<dbReference type="SUPFAM" id="SSF55816">
    <property type="entry name" value="5'-nucleotidase (syn. UDP-sugar hydrolase), C-terminal domain"/>
    <property type="match status" value="1"/>
</dbReference>
<dbReference type="GO" id="GO:0006196">
    <property type="term" value="P:AMP catabolic process"/>
    <property type="evidence" value="ECO:0007669"/>
    <property type="project" value="TreeGrafter"/>
</dbReference>
<feature type="domain" description="5'-Nucleotidase C-terminal" evidence="9">
    <location>
        <begin position="543"/>
        <end position="712"/>
    </location>
</feature>
<dbReference type="InterPro" id="IPR029052">
    <property type="entry name" value="Metallo-depent_PP-like"/>
</dbReference>
<dbReference type="InterPro" id="IPR004843">
    <property type="entry name" value="Calcineurin-like_PHP"/>
</dbReference>
<dbReference type="EC" id="3.1.3.5" evidence="3"/>
<name>A0A6A4W7V0_AMPAM</name>
<evidence type="ECO:0000313" key="10">
    <source>
        <dbReference type="EMBL" id="KAF0303476.1"/>
    </source>
</evidence>
<dbReference type="Gene3D" id="3.90.780.10">
    <property type="entry name" value="5'-Nucleotidase, C-terminal domain"/>
    <property type="match status" value="1"/>
</dbReference>
<dbReference type="Pfam" id="PF03564">
    <property type="entry name" value="DUF1759"/>
    <property type="match status" value="1"/>
</dbReference>
<evidence type="ECO:0000256" key="1">
    <source>
        <dbReference type="ARBA" id="ARBA00000815"/>
    </source>
</evidence>
<sequence>MIEPEEQLNVERSSGTLAAGPTNLSDLFAEQRRGQLPALEPEVFQGSVERFHPWVKAFESFIESRTSSATERLHYLSRYTGGEARTVIEGFLLLRSADAYNQAKKKLYDRYGNDFIVSRTYRKKLKEWPPVRAGDGSGLRRLADYLDSCLAVSHHVSGLESLNDCNQNNEILRKLPKHIVDKWRRVVDKRLFEPDAGTQPGYPPFEEFIFSAQHVMSRLLLLLLLASTTSLTSSKLHLSILHNNDIHSHFDPVSGRTTSCRPPEPCYGGIGRLVKAVNTFKDSVPNTLLLYGGDIFQGHLYYTLFKWTVVADMMNMVPYDAMALGNHEFDDDLEGLLPYMENISHPLLCTNIDFGGRASEVTDRCLSSLIREMDGYKIGIMGYTTPETPELAPVTSSVQFSDEIAALQLETRRLQAAGAQIIIAVGHSGYPREKEMAAEIDGIDVIVGGHSHSLLYNGTAPDDNPVDGPYPTVIRQPSGRTVLVVQAYQYGKYLGVLNVTFDGEGEVEEWSGEPMVLDGDRDEEAERRLESYRGQIRIMEAQVIGRTLVHLVGDRTVCRFRECNLGNLIADGALRRCLMVGRQGWSQVTAAIVNSGGIRESIPPGNITQADVQQVHPFGNTLNVVTLSGVTLKKVFEHSVSRHGDGKGRFLQVAGIRVTYDLSRPTGSRIVSLEILCANCTVPQLEPVVDTVLYRVAVPKFIAEGGDGFRMIREEKLAQVDIGALDAAVLRSQVIRFSPVIAGLEDRIRFIEPTAPGSGASVSATVSSALLVVMILLLRVC</sequence>
<dbReference type="InterPro" id="IPR006146">
    <property type="entry name" value="5'-Nucleotdase_CS"/>
</dbReference>
<comment type="similarity">
    <text evidence="2">Belongs to the 5'-nucleotidase family.</text>
</comment>
<accession>A0A6A4W7V0</accession>
<comment type="catalytic activity">
    <reaction evidence="1">
        <text>a ribonucleoside 5'-phosphate + H2O = a ribonucleoside + phosphate</text>
        <dbReference type="Rhea" id="RHEA:12484"/>
        <dbReference type="ChEBI" id="CHEBI:15377"/>
        <dbReference type="ChEBI" id="CHEBI:18254"/>
        <dbReference type="ChEBI" id="CHEBI:43474"/>
        <dbReference type="ChEBI" id="CHEBI:58043"/>
        <dbReference type="EC" id="3.1.3.5"/>
    </reaction>
</comment>
<evidence type="ECO:0000256" key="6">
    <source>
        <dbReference type="ARBA" id="ARBA00022741"/>
    </source>
</evidence>
<dbReference type="InterPro" id="IPR036907">
    <property type="entry name" value="5'-Nucleotdase_C_sf"/>
</dbReference>
<evidence type="ECO:0000256" key="3">
    <source>
        <dbReference type="ARBA" id="ARBA00012643"/>
    </source>
</evidence>
<dbReference type="EMBL" id="VIIS01000940">
    <property type="protein sequence ID" value="KAF0303476.1"/>
    <property type="molecule type" value="Genomic_DNA"/>
</dbReference>
<dbReference type="PANTHER" id="PTHR11575:SF24">
    <property type="entry name" value="5'-NUCLEOTIDASE"/>
    <property type="match status" value="1"/>
</dbReference>
<dbReference type="PRINTS" id="PR01607">
    <property type="entry name" value="APYRASEFAMLY"/>
</dbReference>
<evidence type="ECO:0000259" key="8">
    <source>
        <dbReference type="Pfam" id="PF00149"/>
    </source>
</evidence>
<keyword evidence="7" id="KW-0378">Hydrolase</keyword>
<organism evidence="10 11">
    <name type="scientific">Amphibalanus amphitrite</name>
    <name type="common">Striped barnacle</name>
    <name type="synonym">Balanus amphitrite</name>
    <dbReference type="NCBI Taxonomy" id="1232801"/>
    <lineage>
        <taxon>Eukaryota</taxon>
        <taxon>Metazoa</taxon>
        <taxon>Ecdysozoa</taxon>
        <taxon>Arthropoda</taxon>
        <taxon>Crustacea</taxon>
        <taxon>Multicrustacea</taxon>
        <taxon>Cirripedia</taxon>
        <taxon>Thoracica</taxon>
        <taxon>Thoracicalcarea</taxon>
        <taxon>Balanomorpha</taxon>
        <taxon>Balanoidea</taxon>
        <taxon>Balanidae</taxon>
        <taxon>Amphibalaninae</taxon>
        <taxon>Amphibalanus</taxon>
    </lineage>
</organism>
<dbReference type="Pfam" id="PF00149">
    <property type="entry name" value="Metallophos"/>
    <property type="match status" value="1"/>
</dbReference>
<dbReference type="PROSITE" id="PS00786">
    <property type="entry name" value="5_NUCLEOTIDASE_2"/>
    <property type="match status" value="1"/>
</dbReference>
<evidence type="ECO:0000259" key="9">
    <source>
        <dbReference type="Pfam" id="PF02872"/>
    </source>
</evidence>
<dbReference type="Gene3D" id="3.60.21.10">
    <property type="match status" value="1"/>
</dbReference>
<keyword evidence="5" id="KW-0732">Signal</keyword>
<keyword evidence="11" id="KW-1185">Reference proteome</keyword>
<feature type="domain" description="Calcineurin-like phosphoesterase" evidence="8">
    <location>
        <begin position="239"/>
        <end position="453"/>
    </location>
</feature>
<dbReference type="OrthoDB" id="7722975at2759"/>
<evidence type="ECO:0000256" key="2">
    <source>
        <dbReference type="ARBA" id="ARBA00006654"/>
    </source>
</evidence>
<dbReference type="AlphaFoldDB" id="A0A6A4W7V0"/>
<dbReference type="InterPro" id="IPR005312">
    <property type="entry name" value="DUF1759"/>
</dbReference>
<evidence type="ECO:0000313" key="11">
    <source>
        <dbReference type="Proteomes" id="UP000440578"/>
    </source>
</evidence>